<comment type="caution">
    <text evidence="4">The sequence shown here is derived from an EMBL/GenBank/DDBJ whole genome shotgun (WGS) entry which is preliminary data.</text>
</comment>
<sequence length="357" mass="37649">MVPNSDAPTRSSRLALLLGDPSGIGPEIVARVLAEGASPHKTTAGYGGVNIIVIGDPWILDWGAQCADLSLDLPRYNSPGDLPLSAPGPVLLTGPSFSPDAHTPGRMSPAAGRYVLQTLNFAADLARANVIDGISYASLNKQAMHAAGSPHEDELRYFADRLGVSGYVGEVNTLDGLWTSRVTSHIPLRAVYEHISVDEILPAIRLIHNTIRQSGQPSPRLAVAGLNPHAGESGLFGSEEIDVISPAVEAAQEEDIAASGPYPPDTVFLRASRGEFDGVVTMYHDQGQIAMKLLGFERGVTVHGGLSTPITTPAHGTAFDIVEKGVASPQALKQALKLCTQMITGGRAANPHRQRTT</sequence>
<proteinExistence type="predicted"/>
<name>A0A6B1D875_9CHLR</name>
<organism evidence="4">
    <name type="scientific">Caldilineaceae bacterium SB0661_bin_32</name>
    <dbReference type="NCBI Taxonomy" id="2605255"/>
    <lineage>
        <taxon>Bacteria</taxon>
        <taxon>Bacillati</taxon>
        <taxon>Chloroflexota</taxon>
        <taxon>Caldilineae</taxon>
        <taxon>Caldilineales</taxon>
        <taxon>Caldilineaceae</taxon>
    </lineage>
</organism>
<keyword evidence="1" id="KW-0479">Metal-binding</keyword>
<dbReference type="GO" id="GO:0051287">
    <property type="term" value="F:NAD binding"/>
    <property type="evidence" value="ECO:0007669"/>
    <property type="project" value="InterPro"/>
</dbReference>
<protein>
    <submittedName>
        <fullName evidence="4">4-hydroxythreonine-4-phosphate dehydrogenase PdxA</fullName>
    </submittedName>
</protein>
<dbReference type="PANTHER" id="PTHR30004:SF3">
    <property type="entry name" value="4-HYDROXYTHREONINE-4-PHOSPHATE DEHYDROGENASE 2-RELATED"/>
    <property type="match status" value="1"/>
</dbReference>
<dbReference type="SUPFAM" id="SSF53659">
    <property type="entry name" value="Isocitrate/Isopropylmalate dehydrogenase-like"/>
    <property type="match status" value="1"/>
</dbReference>
<keyword evidence="3" id="KW-0520">NAD</keyword>
<dbReference type="GO" id="GO:0046872">
    <property type="term" value="F:metal ion binding"/>
    <property type="evidence" value="ECO:0007669"/>
    <property type="project" value="UniProtKB-KW"/>
</dbReference>
<gene>
    <name evidence="4" type="ORF">F4X14_11535</name>
</gene>
<evidence type="ECO:0000256" key="2">
    <source>
        <dbReference type="ARBA" id="ARBA00023002"/>
    </source>
</evidence>
<dbReference type="AlphaFoldDB" id="A0A6B1D875"/>
<dbReference type="Pfam" id="PF04166">
    <property type="entry name" value="PdxA"/>
    <property type="match status" value="1"/>
</dbReference>
<dbReference type="EMBL" id="VXMH01000061">
    <property type="protein sequence ID" value="MYC95592.1"/>
    <property type="molecule type" value="Genomic_DNA"/>
</dbReference>
<evidence type="ECO:0000256" key="3">
    <source>
        <dbReference type="ARBA" id="ARBA00023027"/>
    </source>
</evidence>
<dbReference type="PANTHER" id="PTHR30004">
    <property type="entry name" value="4-HYDROXYTHREONINE-4-PHOSPHATE DEHYDROGENASE"/>
    <property type="match status" value="1"/>
</dbReference>
<accession>A0A6B1D875</accession>
<evidence type="ECO:0000256" key="1">
    <source>
        <dbReference type="ARBA" id="ARBA00022723"/>
    </source>
</evidence>
<keyword evidence="2" id="KW-0560">Oxidoreductase</keyword>
<reference evidence="4" key="1">
    <citation type="submission" date="2019-09" db="EMBL/GenBank/DDBJ databases">
        <title>Characterisation of the sponge microbiome using genome-centric metagenomics.</title>
        <authorList>
            <person name="Engelberts J.P."/>
            <person name="Robbins S.J."/>
            <person name="De Goeij J.M."/>
            <person name="Aranda M."/>
            <person name="Bell S.C."/>
            <person name="Webster N.S."/>
        </authorList>
    </citation>
    <scope>NUCLEOTIDE SEQUENCE</scope>
    <source>
        <strain evidence="4">SB0661_bin_32</strain>
    </source>
</reference>
<dbReference type="InterPro" id="IPR005255">
    <property type="entry name" value="PdxA_fam"/>
</dbReference>
<evidence type="ECO:0000313" key="4">
    <source>
        <dbReference type="EMBL" id="MYC95592.1"/>
    </source>
</evidence>
<dbReference type="Gene3D" id="3.40.718.10">
    <property type="entry name" value="Isopropylmalate Dehydrogenase"/>
    <property type="match status" value="1"/>
</dbReference>
<dbReference type="GO" id="GO:0016491">
    <property type="term" value="F:oxidoreductase activity"/>
    <property type="evidence" value="ECO:0007669"/>
    <property type="project" value="UniProtKB-KW"/>
</dbReference>